<dbReference type="EMBL" id="JAUUCC010000013">
    <property type="protein sequence ID" value="MEE2050323.1"/>
    <property type="molecule type" value="Genomic_DNA"/>
</dbReference>
<name>A0ABU7KM08_9ACTN</name>
<dbReference type="InterPro" id="IPR007889">
    <property type="entry name" value="HTH_Psq"/>
</dbReference>
<evidence type="ECO:0000313" key="3">
    <source>
        <dbReference type="Proteomes" id="UP001348641"/>
    </source>
</evidence>
<sequence length="170" mass="18645">MAQPNHRRNPEKIARVRELHAEGLSRNEIARRLKIPQESVSNIAKDAELSFDRSRTAAATRAKVDDARASRVELILRLYYQAHAALDRLDLPSHDLAQPSAGQLVKWSAKYLPAQDVRALIQASGAAAREAVKLEAVDADNLNLSAFDSWLSEMTNAAPEGDAQDHTDGG</sequence>
<dbReference type="Pfam" id="PF04218">
    <property type="entry name" value="CENP-B_N"/>
    <property type="match status" value="1"/>
</dbReference>
<comment type="caution">
    <text evidence="2">The sequence shown here is derived from an EMBL/GenBank/DDBJ whole genome shotgun (WGS) entry which is preliminary data.</text>
</comment>
<accession>A0ABU7KM08</accession>
<evidence type="ECO:0000259" key="1">
    <source>
        <dbReference type="Pfam" id="PF04218"/>
    </source>
</evidence>
<proteinExistence type="predicted"/>
<dbReference type="Proteomes" id="UP001348641">
    <property type="component" value="Unassembled WGS sequence"/>
</dbReference>
<dbReference type="RefSeq" id="WP_330157548.1">
    <property type="nucleotide sequence ID" value="NZ_BAAAJA010000059.1"/>
</dbReference>
<protein>
    <recommendedName>
        <fullName evidence="1">HTH psq-type domain-containing protein</fullName>
    </recommendedName>
</protein>
<feature type="domain" description="HTH psq-type" evidence="1">
    <location>
        <begin position="11"/>
        <end position="45"/>
    </location>
</feature>
<evidence type="ECO:0000313" key="2">
    <source>
        <dbReference type="EMBL" id="MEE2050323.1"/>
    </source>
</evidence>
<dbReference type="Gene3D" id="1.10.10.60">
    <property type="entry name" value="Homeodomain-like"/>
    <property type="match status" value="1"/>
</dbReference>
<organism evidence="2 3">
    <name type="scientific">Nocardiopsis tropica</name>
    <dbReference type="NCBI Taxonomy" id="109330"/>
    <lineage>
        <taxon>Bacteria</taxon>
        <taxon>Bacillati</taxon>
        <taxon>Actinomycetota</taxon>
        <taxon>Actinomycetes</taxon>
        <taxon>Streptosporangiales</taxon>
        <taxon>Nocardiopsidaceae</taxon>
        <taxon>Nocardiopsis</taxon>
    </lineage>
</organism>
<reference evidence="2 3" key="1">
    <citation type="submission" date="2023-07" db="EMBL/GenBank/DDBJ databases">
        <authorList>
            <person name="Girao M."/>
            <person name="Carvalho M.F."/>
        </authorList>
    </citation>
    <scope>NUCLEOTIDE SEQUENCE [LARGE SCALE GENOMIC DNA]</scope>
    <source>
        <strain evidence="2 3">66/93</strain>
    </source>
</reference>
<gene>
    <name evidence="2" type="ORF">Q8A49_07425</name>
</gene>